<dbReference type="InParanoid" id="T0Q743"/>
<dbReference type="VEuPathDB" id="FungiDB:SDRG_12964"/>
<gene>
    <name evidence="2" type="ORF">SDRG_12964</name>
</gene>
<feature type="chain" id="PRO_5004569922" evidence="1">
    <location>
        <begin position="17"/>
        <end position="200"/>
    </location>
</feature>
<organism evidence="2 3">
    <name type="scientific">Saprolegnia diclina (strain VS20)</name>
    <dbReference type="NCBI Taxonomy" id="1156394"/>
    <lineage>
        <taxon>Eukaryota</taxon>
        <taxon>Sar</taxon>
        <taxon>Stramenopiles</taxon>
        <taxon>Oomycota</taxon>
        <taxon>Saprolegniomycetes</taxon>
        <taxon>Saprolegniales</taxon>
        <taxon>Saprolegniaceae</taxon>
        <taxon>Saprolegnia</taxon>
    </lineage>
</organism>
<proteinExistence type="predicted"/>
<dbReference type="OrthoDB" id="10312739at2759"/>
<dbReference type="EMBL" id="JH767185">
    <property type="protein sequence ID" value="EQC29295.1"/>
    <property type="molecule type" value="Genomic_DNA"/>
</dbReference>
<feature type="signal peptide" evidence="1">
    <location>
        <begin position="1"/>
        <end position="16"/>
    </location>
</feature>
<sequence length="200" mass="21604">MRLVLFTCCGLGMTMATTKTGVYLPGSWSPEYTPSTIKGLPTCSTNNWVVSGSTYDGVTACSNAKSTKISINPFRCTQYNAIKNIQGIYDCSSCFYGWRFAPNGDVLSYESTTQAAGIRLSAYFVPQTIKSLDGMKSCLMTNDANLASLCDFIERDSLAPGAKATCVKKSSPPYTFAKPLNDAASCNTYAVKNRQVVCTK</sequence>
<evidence type="ECO:0000256" key="1">
    <source>
        <dbReference type="SAM" id="SignalP"/>
    </source>
</evidence>
<name>T0Q743_SAPDV</name>
<evidence type="ECO:0000313" key="3">
    <source>
        <dbReference type="Proteomes" id="UP000030762"/>
    </source>
</evidence>
<evidence type="ECO:0000313" key="2">
    <source>
        <dbReference type="EMBL" id="EQC29295.1"/>
    </source>
</evidence>
<dbReference type="OMA" id="INPFRCT"/>
<protein>
    <submittedName>
        <fullName evidence="2">Uncharacterized protein</fullName>
    </submittedName>
</protein>
<keyword evidence="3" id="KW-1185">Reference proteome</keyword>
<dbReference type="AlphaFoldDB" id="T0Q743"/>
<dbReference type="GeneID" id="19953691"/>
<keyword evidence="1" id="KW-0732">Signal</keyword>
<dbReference type="RefSeq" id="XP_008617269.1">
    <property type="nucleotide sequence ID" value="XM_008619047.1"/>
</dbReference>
<dbReference type="Proteomes" id="UP000030762">
    <property type="component" value="Unassembled WGS sequence"/>
</dbReference>
<accession>T0Q743</accession>
<reference evidence="2 3" key="1">
    <citation type="submission" date="2012-04" db="EMBL/GenBank/DDBJ databases">
        <title>The Genome Sequence of Saprolegnia declina VS20.</title>
        <authorList>
            <consortium name="The Broad Institute Genome Sequencing Platform"/>
            <person name="Russ C."/>
            <person name="Nusbaum C."/>
            <person name="Tyler B."/>
            <person name="van West P."/>
            <person name="Dieguez-Uribeondo J."/>
            <person name="de Bruijn I."/>
            <person name="Tripathy S."/>
            <person name="Jiang R."/>
            <person name="Young S.K."/>
            <person name="Zeng Q."/>
            <person name="Gargeya S."/>
            <person name="Fitzgerald M."/>
            <person name="Haas B."/>
            <person name="Abouelleil A."/>
            <person name="Alvarado L."/>
            <person name="Arachchi H.M."/>
            <person name="Berlin A."/>
            <person name="Chapman S.B."/>
            <person name="Goldberg J."/>
            <person name="Griggs A."/>
            <person name="Gujja S."/>
            <person name="Hansen M."/>
            <person name="Howarth C."/>
            <person name="Imamovic A."/>
            <person name="Larimer J."/>
            <person name="McCowen C."/>
            <person name="Montmayeur A."/>
            <person name="Murphy C."/>
            <person name="Neiman D."/>
            <person name="Pearson M."/>
            <person name="Priest M."/>
            <person name="Roberts A."/>
            <person name="Saif S."/>
            <person name="Shea T."/>
            <person name="Sisk P."/>
            <person name="Sykes S."/>
            <person name="Wortman J."/>
            <person name="Nusbaum C."/>
            <person name="Birren B."/>
        </authorList>
    </citation>
    <scope>NUCLEOTIDE SEQUENCE [LARGE SCALE GENOMIC DNA]</scope>
    <source>
        <strain evidence="2 3">VS20</strain>
    </source>
</reference>